<accession>A0A2P2PA64</accession>
<reference evidence="1" key="1">
    <citation type="submission" date="2018-02" db="EMBL/GenBank/DDBJ databases">
        <title>Rhizophora mucronata_Transcriptome.</title>
        <authorList>
            <person name="Meera S.P."/>
            <person name="Sreeshan A."/>
            <person name="Augustine A."/>
        </authorList>
    </citation>
    <scope>NUCLEOTIDE SEQUENCE</scope>
    <source>
        <tissue evidence="1">Leaf</tissue>
    </source>
</reference>
<evidence type="ECO:0000313" key="1">
    <source>
        <dbReference type="EMBL" id="MBX51670.1"/>
    </source>
</evidence>
<sequence>MASNSEVCVEEQSRE</sequence>
<proteinExistence type="predicted"/>
<protein>
    <submittedName>
        <fullName evidence="1">Uncharacterized protein</fullName>
    </submittedName>
</protein>
<dbReference type="EMBL" id="GGEC01071186">
    <property type="protein sequence ID" value="MBX51670.1"/>
    <property type="molecule type" value="Transcribed_RNA"/>
</dbReference>
<name>A0A2P2PA64_RHIMU</name>
<organism evidence="1">
    <name type="scientific">Rhizophora mucronata</name>
    <name type="common">Asiatic mangrove</name>
    <dbReference type="NCBI Taxonomy" id="61149"/>
    <lineage>
        <taxon>Eukaryota</taxon>
        <taxon>Viridiplantae</taxon>
        <taxon>Streptophyta</taxon>
        <taxon>Embryophyta</taxon>
        <taxon>Tracheophyta</taxon>
        <taxon>Spermatophyta</taxon>
        <taxon>Magnoliopsida</taxon>
        <taxon>eudicotyledons</taxon>
        <taxon>Gunneridae</taxon>
        <taxon>Pentapetalae</taxon>
        <taxon>rosids</taxon>
        <taxon>fabids</taxon>
        <taxon>Malpighiales</taxon>
        <taxon>Rhizophoraceae</taxon>
        <taxon>Rhizophora</taxon>
    </lineage>
</organism>